<dbReference type="GO" id="GO:0003887">
    <property type="term" value="F:DNA-directed DNA polymerase activity"/>
    <property type="evidence" value="ECO:0007669"/>
    <property type="project" value="UniProtKB-KW"/>
</dbReference>
<evidence type="ECO:0000256" key="2">
    <source>
        <dbReference type="ARBA" id="ARBA00022932"/>
    </source>
</evidence>
<dbReference type="InterPro" id="IPR004622">
    <property type="entry name" value="DNA_pol_HolB"/>
</dbReference>
<accession>A0A9J6RJI8</accession>
<keyword evidence="4" id="KW-0808">Transferase</keyword>
<gene>
    <name evidence="4" type="ORF">O0V09_04105</name>
</gene>
<protein>
    <recommendedName>
        <fullName evidence="1">DNA-directed DNA polymerase</fullName>
        <ecNumber evidence="1">2.7.7.7</ecNumber>
    </recommendedName>
</protein>
<dbReference type="GO" id="GO:0008408">
    <property type="term" value="F:3'-5' exonuclease activity"/>
    <property type="evidence" value="ECO:0007669"/>
    <property type="project" value="InterPro"/>
</dbReference>
<dbReference type="Proteomes" id="UP001069090">
    <property type="component" value="Unassembled WGS sequence"/>
</dbReference>
<organism evidence="4 5">
    <name type="scientific">Dasania phycosphaerae</name>
    <dbReference type="NCBI Taxonomy" id="2950436"/>
    <lineage>
        <taxon>Bacteria</taxon>
        <taxon>Pseudomonadati</taxon>
        <taxon>Pseudomonadota</taxon>
        <taxon>Gammaproteobacteria</taxon>
        <taxon>Cellvibrionales</taxon>
        <taxon>Spongiibacteraceae</taxon>
        <taxon>Dasania</taxon>
    </lineage>
</organism>
<keyword evidence="4" id="KW-0548">Nucleotidyltransferase</keyword>
<comment type="caution">
    <text evidence="4">The sequence shown here is derived from an EMBL/GenBank/DDBJ whole genome shotgun (WGS) entry which is preliminary data.</text>
</comment>
<dbReference type="Pfam" id="PF13177">
    <property type="entry name" value="DNA_pol3_delta2"/>
    <property type="match status" value="1"/>
</dbReference>
<reference evidence="4 5" key="1">
    <citation type="submission" date="2022-12" db="EMBL/GenBank/DDBJ databases">
        <title>Dasania phycosphaerae sp. nov., isolated from particulate material of the south coast of Korea.</title>
        <authorList>
            <person name="Jiang Y."/>
        </authorList>
    </citation>
    <scope>NUCLEOTIDE SEQUENCE [LARGE SCALE GENOMIC DNA]</scope>
    <source>
        <strain evidence="4 5">GY-19</strain>
    </source>
</reference>
<dbReference type="AlphaFoldDB" id="A0A9J6RJI8"/>
<dbReference type="EMBL" id="JAPTGG010000002">
    <property type="protein sequence ID" value="MCZ0864367.1"/>
    <property type="molecule type" value="Genomic_DNA"/>
</dbReference>
<dbReference type="Gene3D" id="3.40.50.300">
    <property type="entry name" value="P-loop containing nucleotide triphosphate hydrolases"/>
    <property type="match status" value="1"/>
</dbReference>
<keyword evidence="5" id="KW-1185">Reference proteome</keyword>
<dbReference type="PANTHER" id="PTHR11669:SF8">
    <property type="entry name" value="DNA POLYMERASE III SUBUNIT DELTA"/>
    <property type="match status" value="1"/>
</dbReference>
<dbReference type="GO" id="GO:0006261">
    <property type="term" value="P:DNA-templated DNA replication"/>
    <property type="evidence" value="ECO:0007669"/>
    <property type="project" value="TreeGrafter"/>
</dbReference>
<proteinExistence type="predicted"/>
<dbReference type="InterPro" id="IPR027417">
    <property type="entry name" value="P-loop_NTPase"/>
</dbReference>
<dbReference type="InterPro" id="IPR050238">
    <property type="entry name" value="DNA_Rep/Repair_Clamp_Loader"/>
</dbReference>
<sequence>MSDEPQPLQPHYGWHDSQWQHMVDLHEKQRLPHAVLFAGPEGVGKLRFAKALAYSLLCEQATLATACGKCKSCHLNESSHPDLKLIEPEEGARQIKVDQVRGVVDFIAQTSHAGGYKITIIAPAEAMNINAANAILKNLEEPTENSLLILISDAPGTLMPTIRSRCQQLYFPVPQQEQVLPWLTSATANPALAQQLLDEAGGKPILALDYLNSGALQKYQDMEQQLLEALNQRMQPLTLADKWKDHALLDILHWLQNKLAQLIRAEQAGAELSEAWQPWLVTPAVNLFGLLDEVQALAAKVQRGANPNRQLVVEDLLLKCCATLKR</sequence>
<dbReference type="GO" id="GO:0009360">
    <property type="term" value="C:DNA polymerase III complex"/>
    <property type="evidence" value="ECO:0007669"/>
    <property type="project" value="TreeGrafter"/>
</dbReference>
<evidence type="ECO:0000313" key="5">
    <source>
        <dbReference type="Proteomes" id="UP001069090"/>
    </source>
</evidence>
<dbReference type="NCBIfam" id="TIGR00678">
    <property type="entry name" value="holB"/>
    <property type="match status" value="1"/>
</dbReference>
<evidence type="ECO:0000256" key="3">
    <source>
        <dbReference type="ARBA" id="ARBA00049244"/>
    </source>
</evidence>
<dbReference type="RefSeq" id="WP_258330518.1">
    <property type="nucleotide sequence ID" value="NZ_JAPTGG010000002.1"/>
</dbReference>
<evidence type="ECO:0000313" key="4">
    <source>
        <dbReference type="EMBL" id="MCZ0864367.1"/>
    </source>
</evidence>
<dbReference type="NCBIfam" id="NF004310">
    <property type="entry name" value="PRK05707.1"/>
    <property type="match status" value="1"/>
</dbReference>
<keyword evidence="2" id="KW-0239">DNA-directed DNA polymerase</keyword>
<dbReference type="PANTHER" id="PTHR11669">
    <property type="entry name" value="REPLICATION FACTOR C / DNA POLYMERASE III GAMMA-TAU SUBUNIT"/>
    <property type="match status" value="1"/>
</dbReference>
<comment type="catalytic activity">
    <reaction evidence="3">
        <text>DNA(n) + a 2'-deoxyribonucleoside 5'-triphosphate = DNA(n+1) + diphosphate</text>
        <dbReference type="Rhea" id="RHEA:22508"/>
        <dbReference type="Rhea" id="RHEA-COMP:17339"/>
        <dbReference type="Rhea" id="RHEA-COMP:17340"/>
        <dbReference type="ChEBI" id="CHEBI:33019"/>
        <dbReference type="ChEBI" id="CHEBI:61560"/>
        <dbReference type="ChEBI" id="CHEBI:173112"/>
        <dbReference type="EC" id="2.7.7.7"/>
    </reaction>
</comment>
<dbReference type="EC" id="2.7.7.7" evidence="1"/>
<name>A0A9J6RJI8_9GAMM</name>
<evidence type="ECO:0000256" key="1">
    <source>
        <dbReference type="ARBA" id="ARBA00012417"/>
    </source>
</evidence>
<dbReference type="SUPFAM" id="SSF52540">
    <property type="entry name" value="P-loop containing nucleoside triphosphate hydrolases"/>
    <property type="match status" value="1"/>
</dbReference>